<dbReference type="PROSITE" id="PS50887">
    <property type="entry name" value="GGDEF"/>
    <property type="match status" value="1"/>
</dbReference>
<dbReference type="InterPro" id="IPR029787">
    <property type="entry name" value="Nucleotide_cyclase"/>
</dbReference>
<dbReference type="RefSeq" id="WP_094501038.1">
    <property type="nucleotide sequence ID" value="NZ_CAWNHI010000002.1"/>
</dbReference>
<keyword evidence="1" id="KW-0472">Membrane</keyword>
<dbReference type="InterPro" id="IPR000160">
    <property type="entry name" value="GGDEF_dom"/>
</dbReference>
<evidence type="ECO:0000313" key="3">
    <source>
        <dbReference type="EMBL" id="ASU23713.1"/>
    </source>
</evidence>
<keyword evidence="1" id="KW-1133">Transmembrane helix</keyword>
<keyword evidence="1" id="KW-0812">Transmembrane</keyword>
<dbReference type="PANTHER" id="PTHR46663:SF2">
    <property type="entry name" value="GGDEF DOMAIN-CONTAINING PROTEIN"/>
    <property type="match status" value="1"/>
</dbReference>
<proteinExistence type="predicted"/>
<dbReference type="Gene3D" id="3.30.70.270">
    <property type="match status" value="1"/>
</dbReference>
<gene>
    <name evidence="3" type="ORF">CCZ37_14040</name>
</gene>
<organism evidence="3 4">
    <name type="scientific">Vibrio qinghaiensis</name>
    <dbReference type="NCBI Taxonomy" id="2025808"/>
    <lineage>
        <taxon>Bacteria</taxon>
        <taxon>Pseudomonadati</taxon>
        <taxon>Pseudomonadota</taxon>
        <taxon>Gammaproteobacteria</taxon>
        <taxon>Vibrionales</taxon>
        <taxon>Vibrionaceae</taxon>
        <taxon>Vibrio</taxon>
    </lineage>
</organism>
<dbReference type="CDD" id="cd01949">
    <property type="entry name" value="GGDEF"/>
    <property type="match status" value="1"/>
</dbReference>
<evidence type="ECO:0000256" key="1">
    <source>
        <dbReference type="SAM" id="Phobius"/>
    </source>
</evidence>
<dbReference type="InterPro" id="IPR043128">
    <property type="entry name" value="Rev_trsase/Diguanyl_cyclase"/>
</dbReference>
<protein>
    <submittedName>
        <fullName evidence="3">GGDEF domain-containing protein</fullName>
    </submittedName>
</protein>
<feature type="transmembrane region" description="Helical" evidence="1">
    <location>
        <begin position="181"/>
        <end position="200"/>
    </location>
</feature>
<feature type="domain" description="GGDEF" evidence="2">
    <location>
        <begin position="236"/>
        <end position="366"/>
    </location>
</feature>
<dbReference type="KEGG" id="vqi:CCZ37_14040"/>
<evidence type="ECO:0000313" key="4">
    <source>
        <dbReference type="Proteomes" id="UP000215148"/>
    </source>
</evidence>
<dbReference type="SMART" id="SM00267">
    <property type="entry name" value="GGDEF"/>
    <property type="match status" value="1"/>
</dbReference>
<dbReference type="NCBIfam" id="TIGR00254">
    <property type="entry name" value="GGDEF"/>
    <property type="match status" value="1"/>
</dbReference>
<dbReference type="SUPFAM" id="SSF55073">
    <property type="entry name" value="Nucleotide cyclase"/>
    <property type="match status" value="1"/>
</dbReference>
<feature type="transmembrane region" description="Helical" evidence="1">
    <location>
        <begin position="19"/>
        <end position="35"/>
    </location>
</feature>
<dbReference type="AlphaFoldDB" id="A0A223N1V5"/>
<dbReference type="EMBL" id="CP022742">
    <property type="protein sequence ID" value="ASU23713.1"/>
    <property type="molecule type" value="Genomic_DNA"/>
</dbReference>
<sequence>MKVTTHCTLHPLLYRAKRLLIVLSACLIVANLYIISTTRSLANSYTDQQNYATWYLFQLTKEYSELVASAPYYLDSQEKRSHTWLQYELIWSRFDLILTSHESDNFMSRVDSQHFFKNNFDDFKILESLLLAVKDQKSLAVFEKHARLIYDRVIGYVNQNFQLQSPIYLEQKEKANRLTQVQFLLMFLMLGCIGLVSYIFHKEAVAQRTLALTDPLTGLANRLAMFEKLHHISVNKPFSLFLLDLNDFKPINDQNGHKAGDSVLQQVAFRLTHSIPTFDYSVFRMGGDEFALIIHSIDTMELSIMQRNIKACFKEKFFVDNGVGAKLSTSIGVASFPKDSANINQLIHIADKNMYAMKFLQKSPSV</sequence>
<dbReference type="Proteomes" id="UP000215148">
    <property type="component" value="Chromosome 2"/>
</dbReference>
<dbReference type="InterPro" id="IPR052163">
    <property type="entry name" value="DGC-Regulatory_Protein"/>
</dbReference>
<name>A0A223N1V5_9VIBR</name>
<evidence type="ECO:0000259" key="2">
    <source>
        <dbReference type="PROSITE" id="PS50887"/>
    </source>
</evidence>
<reference evidence="3 4" key="1">
    <citation type="submission" date="2017-08" db="EMBL/GenBank/DDBJ databases">
        <title>The Vibrio qinghaiensis sp.-Q67 is a luminous bacteria isolated firstly from Qinghai lake, Qinghai province, China, which has been proved to be very sensitive to detect environmental and food pollutants. Therefore, complete genome analysis of V. qinghaiensis sp.-Q67 highlights the potential application of this strain on detection of hazards in the contaminated environments.</title>
        <authorList>
            <person name="Gong L."/>
        </authorList>
    </citation>
    <scope>NUCLEOTIDE SEQUENCE [LARGE SCALE GENOMIC DNA]</scope>
    <source>
        <strain evidence="3 4">Q67</strain>
    </source>
</reference>
<keyword evidence="4" id="KW-1185">Reference proteome</keyword>
<dbReference type="Pfam" id="PF00990">
    <property type="entry name" value="GGDEF"/>
    <property type="match status" value="1"/>
</dbReference>
<accession>A0A223N1V5</accession>
<dbReference type="PANTHER" id="PTHR46663">
    <property type="entry name" value="DIGUANYLATE CYCLASE DGCT-RELATED"/>
    <property type="match status" value="1"/>
</dbReference>